<feature type="domain" description="OmpA-like" evidence="5">
    <location>
        <begin position="518"/>
        <end position="640"/>
    </location>
</feature>
<dbReference type="Gene3D" id="2.120.10.30">
    <property type="entry name" value="TolB, C-terminal domain"/>
    <property type="match status" value="1"/>
</dbReference>
<dbReference type="STRING" id="477690.SAMN05216474_2464"/>
<dbReference type="PANTHER" id="PTHR30329">
    <property type="entry name" value="STATOR ELEMENT OF FLAGELLAR MOTOR COMPLEX"/>
    <property type="match status" value="1"/>
</dbReference>
<reference evidence="6 7" key="1">
    <citation type="submission" date="2016-10" db="EMBL/GenBank/DDBJ databases">
        <authorList>
            <person name="de Groot N.N."/>
        </authorList>
    </citation>
    <scope>NUCLEOTIDE SEQUENCE [LARGE SCALE GENOMIC DNA]</scope>
    <source>
        <strain evidence="6 7">CGMCC 1.7005</strain>
    </source>
</reference>
<evidence type="ECO:0000256" key="1">
    <source>
        <dbReference type="ARBA" id="ARBA00004442"/>
    </source>
</evidence>
<dbReference type="Pfam" id="PF07676">
    <property type="entry name" value="PD40"/>
    <property type="match status" value="1"/>
</dbReference>
<evidence type="ECO:0000259" key="5">
    <source>
        <dbReference type="PROSITE" id="PS51123"/>
    </source>
</evidence>
<keyword evidence="7" id="KW-1185">Reference proteome</keyword>
<evidence type="ECO:0000313" key="7">
    <source>
        <dbReference type="Proteomes" id="UP000236454"/>
    </source>
</evidence>
<dbReference type="Gene3D" id="1.25.40.10">
    <property type="entry name" value="Tetratricopeptide repeat domain"/>
    <property type="match status" value="1"/>
</dbReference>
<sequence length="640" mass="72313">MKKLIYISLLASGMAFGQNAMERGDISYAKYDFNTAIESYNKAISSNKASEDVNLKIANSYFNLTNYKQALVWYQRAISQDYTNVSEGDFLKYVQCLKSEGQQDDADAILMEYYAENAEKIAQLEKQKAAFAIKRDNLYVLRNLPINTANADFGIANYGNKMLFASSRNGEGELTKKTYAWNEQPYLNIYEAKRNTANGNLTEEKLFEGLNTQYHDAMICFNKEKTRVYFSTNQLRKKGKLQTNDEGNSTLQIMLADIVNGKVANINSLSINSEEYSCSHPMLSEDGKFLYFVSNMENGMGETDIYRAPVKADGTVGSPKNLGPQINTAGREMFPTLQDGKLFFSSDGHYGIGGLDIFSSKIKGENFENPENLGMPFNSEKDDFNIYWTKAGVNGYLSSNRLGGKGDDDIYFFTKDDQNWYQDVFGNVKEQTTKEIIPFATVQVYDELDSLVAETQADSLGRFEIQLPCSSTNRLVFSKQNHSTEELAITTPDTPKVPEEEDAEDVYLTLYKTLVKEEDGVEKIIVNPIYFDYDKADITPQAVVELNRVIDAMTKFPNLVIKIESHTDSRGPDKYNLQLSDDRAKSTRDYLIAQGIDEDRIISAVGYGEKQIKNKCKNGVDCTDDEHFVNRRSDFIVVKK</sequence>
<dbReference type="InterPro" id="IPR011659">
    <property type="entry name" value="WD40"/>
</dbReference>
<dbReference type="Pfam" id="PF00691">
    <property type="entry name" value="OmpA"/>
    <property type="match status" value="1"/>
</dbReference>
<proteinExistence type="predicted"/>
<dbReference type="SUPFAM" id="SSF82171">
    <property type="entry name" value="DPP6 N-terminal domain-like"/>
    <property type="match status" value="1"/>
</dbReference>
<evidence type="ECO:0000256" key="2">
    <source>
        <dbReference type="ARBA" id="ARBA00023136"/>
    </source>
</evidence>
<dbReference type="InterPro" id="IPR011042">
    <property type="entry name" value="6-blade_b-propeller_TolB-like"/>
</dbReference>
<dbReference type="InterPro" id="IPR006664">
    <property type="entry name" value="OMP_bac"/>
</dbReference>
<dbReference type="EMBL" id="FPAS01000004">
    <property type="protein sequence ID" value="SFT81071.1"/>
    <property type="molecule type" value="Genomic_DNA"/>
</dbReference>
<evidence type="ECO:0000256" key="3">
    <source>
        <dbReference type="ARBA" id="ARBA00023237"/>
    </source>
</evidence>
<dbReference type="PANTHER" id="PTHR30329:SF21">
    <property type="entry name" value="LIPOPROTEIN YIAD-RELATED"/>
    <property type="match status" value="1"/>
</dbReference>
<dbReference type="InterPro" id="IPR006665">
    <property type="entry name" value="OmpA-like"/>
</dbReference>
<name>A0A1I7B1T3_9FLAO</name>
<dbReference type="GO" id="GO:0009279">
    <property type="term" value="C:cell outer membrane"/>
    <property type="evidence" value="ECO:0007669"/>
    <property type="project" value="UniProtKB-SubCell"/>
</dbReference>
<dbReference type="Gene3D" id="3.30.1330.60">
    <property type="entry name" value="OmpA-like domain"/>
    <property type="match status" value="1"/>
</dbReference>
<gene>
    <name evidence="6" type="ORF">SAMN05216474_2464</name>
</gene>
<keyword evidence="3" id="KW-0998">Cell outer membrane</keyword>
<dbReference type="PROSITE" id="PS51123">
    <property type="entry name" value="OMPA_2"/>
    <property type="match status" value="1"/>
</dbReference>
<dbReference type="SUPFAM" id="SSF103088">
    <property type="entry name" value="OmpA-like"/>
    <property type="match status" value="1"/>
</dbReference>
<evidence type="ECO:0000256" key="4">
    <source>
        <dbReference type="PROSITE-ProRule" id="PRU00473"/>
    </source>
</evidence>
<organism evidence="6 7">
    <name type="scientific">Lishizhenia tianjinensis</name>
    <dbReference type="NCBI Taxonomy" id="477690"/>
    <lineage>
        <taxon>Bacteria</taxon>
        <taxon>Pseudomonadati</taxon>
        <taxon>Bacteroidota</taxon>
        <taxon>Flavobacteriia</taxon>
        <taxon>Flavobacteriales</taxon>
        <taxon>Crocinitomicaceae</taxon>
        <taxon>Lishizhenia</taxon>
    </lineage>
</organism>
<accession>A0A1I7B1T3</accession>
<dbReference type="PRINTS" id="PR01021">
    <property type="entry name" value="OMPADOMAIN"/>
</dbReference>
<dbReference type="SUPFAM" id="SSF81901">
    <property type="entry name" value="HCP-like"/>
    <property type="match status" value="1"/>
</dbReference>
<dbReference type="AlphaFoldDB" id="A0A1I7B1T3"/>
<dbReference type="InterPro" id="IPR050330">
    <property type="entry name" value="Bact_OuterMem_StrucFunc"/>
</dbReference>
<dbReference type="OrthoDB" id="9809364at2"/>
<dbReference type="Proteomes" id="UP000236454">
    <property type="component" value="Unassembled WGS sequence"/>
</dbReference>
<dbReference type="InterPro" id="IPR036737">
    <property type="entry name" value="OmpA-like_sf"/>
</dbReference>
<dbReference type="CDD" id="cd07185">
    <property type="entry name" value="OmpA_C-like"/>
    <property type="match status" value="1"/>
</dbReference>
<comment type="subcellular location">
    <subcellularLocation>
        <location evidence="1">Cell outer membrane</location>
    </subcellularLocation>
</comment>
<protein>
    <submittedName>
        <fullName evidence="6">Outer membrane protein OmpA</fullName>
    </submittedName>
</protein>
<evidence type="ECO:0000313" key="6">
    <source>
        <dbReference type="EMBL" id="SFT81071.1"/>
    </source>
</evidence>
<keyword evidence="2 4" id="KW-0472">Membrane</keyword>
<dbReference type="InterPro" id="IPR011990">
    <property type="entry name" value="TPR-like_helical_dom_sf"/>
</dbReference>
<dbReference type="RefSeq" id="WP_090250516.1">
    <property type="nucleotide sequence ID" value="NZ_FPAS01000004.1"/>
</dbReference>